<keyword evidence="1" id="KW-0645">Protease</keyword>
<dbReference type="RefSeq" id="WP_307353271.1">
    <property type="nucleotide sequence ID" value="NZ_JAUSVS010000019.1"/>
</dbReference>
<organism evidence="1 2">
    <name type="scientific">Caulobacter ginsengisoli</name>
    <dbReference type="NCBI Taxonomy" id="400775"/>
    <lineage>
        <taxon>Bacteria</taxon>
        <taxon>Pseudomonadati</taxon>
        <taxon>Pseudomonadota</taxon>
        <taxon>Alphaproteobacteria</taxon>
        <taxon>Caulobacterales</taxon>
        <taxon>Caulobacteraceae</taxon>
        <taxon>Caulobacter</taxon>
    </lineage>
</organism>
<dbReference type="EMBL" id="JAUSVS010000019">
    <property type="protein sequence ID" value="MDQ0466990.1"/>
    <property type="molecule type" value="Genomic_DNA"/>
</dbReference>
<dbReference type="Proteomes" id="UP001228905">
    <property type="component" value="Unassembled WGS sequence"/>
</dbReference>
<dbReference type="InterPro" id="IPR009003">
    <property type="entry name" value="Peptidase_S1_PA"/>
</dbReference>
<evidence type="ECO:0000313" key="1">
    <source>
        <dbReference type="EMBL" id="MDQ0466990.1"/>
    </source>
</evidence>
<evidence type="ECO:0000313" key="2">
    <source>
        <dbReference type="Proteomes" id="UP001228905"/>
    </source>
</evidence>
<dbReference type="GO" id="GO:0006508">
    <property type="term" value="P:proteolysis"/>
    <property type="evidence" value="ECO:0007669"/>
    <property type="project" value="UniProtKB-KW"/>
</dbReference>
<reference evidence="1 2" key="1">
    <citation type="submission" date="2023-07" db="EMBL/GenBank/DDBJ databases">
        <title>Genomic Encyclopedia of Type Strains, Phase IV (KMG-IV): sequencing the most valuable type-strain genomes for metagenomic binning, comparative biology and taxonomic classification.</title>
        <authorList>
            <person name="Goeker M."/>
        </authorList>
    </citation>
    <scope>NUCLEOTIDE SEQUENCE [LARGE SCALE GENOMIC DNA]</scope>
    <source>
        <strain evidence="1 2">DSM 18695</strain>
    </source>
</reference>
<name>A0ABU0IYA6_9CAUL</name>
<comment type="caution">
    <text evidence="1">The sequence shown here is derived from an EMBL/GenBank/DDBJ whole genome shotgun (WGS) entry which is preliminary data.</text>
</comment>
<protein>
    <submittedName>
        <fullName evidence="1">S1-C subfamily serine protease</fullName>
    </submittedName>
</protein>
<proteinExistence type="predicted"/>
<sequence length="278" mass="28562">MHYPRLPDWLIYLAVVLGLILAALSRQERADAPPAPPPIPGEASVPLGPSSPFLSGRVVAVPNPDGPGAGTAFSVADTGVWITARHVVDGCGQVAVVVAQGRGVVAQVLASPDNDAALLITEGGSTALPVLDMSVLGTLKRGMRGYHPGFPQGQPGEVASRFLGTDRLVVGGRGGRPQPVLVWAEVGRTSGLKGPLAGLSGAPVLDATGRVIGVTVAEAPRRGRIYTTDPSAIVELMVKAGRIGARYAPGEAINTENYGRAADGLRRDLRVAQVVCTG</sequence>
<keyword evidence="2" id="KW-1185">Reference proteome</keyword>
<dbReference type="SUPFAM" id="SSF50494">
    <property type="entry name" value="Trypsin-like serine proteases"/>
    <property type="match status" value="1"/>
</dbReference>
<accession>A0ABU0IYA6</accession>
<dbReference type="Pfam" id="PF13365">
    <property type="entry name" value="Trypsin_2"/>
    <property type="match status" value="1"/>
</dbReference>
<keyword evidence="1" id="KW-0378">Hydrolase</keyword>
<dbReference type="Gene3D" id="2.40.10.120">
    <property type="match status" value="1"/>
</dbReference>
<gene>
    <name evidence="1" type="ORF">QO010_004787</name>
</gene>
<dbReference type="GO" id="GO:0008233">
    <property type="term" value="F:peptidase activity"/>
    <property type="evidence" value="ECO:0007669"/>
    <property type="project" value="UniProtKB-KW"/>
</dbReference>